<protein>
    <submittedName>
        <fullName evidence="1">Uncharacterized protein</fullName>
    </submittedName>
</protein>
<proteinExistence type="predicted"/>
<accession>A0AAD9LRT4</accession>
<sequence>MTFHLVLKYKKNVLVYRCMSQSDCCFYLGYEDGKVVYFTVEGCNPEQVMVTYEELKSRQGFLQRAAVTGQT</sequence>
<evidence type="ECO:0000313" key="2">
    <source>
        <dbReference type="Proteomes" id="UP001259832"/>
    </source>
</evidence>
<organism evidence="1 2">
    <name type="scientific">Phytophthora citrophthora</name>
    <dbReference type="NCBI Taxonomy" id="4793"/>
    <lineage>
        <taxon>Eukaryota</taxon>
        <taxon>Sar</taxon>
        <taxon>Stramenopiles</taxon>
        <taxon>Oomycota</taxon>
        <taxon>Peronosporomycetes</taxon>
        <taxon>Peronosporales</taxon>
        <taxon>Peronosporaceae</taxon>
        <taxon>Phytophthora</taxon>
    </lineage>
</organism>
<dbReference type="AlphaFoldDB" id="A0AAD9LRT4"/>
<comment type="caution">
    <text evidence="1">The sequence shown here is derived from an EMBL/GenBank/DDBJ whole genome shotgun (WGS) entry which is preliminary data.</text>
</comment>
<reference evidence="1" key="1">
    <citation type="submission" date="2023-08" db="EMBL/GenBank/DDBJ databases">
        <title>Reference Genome Resource for the Citrus Pathogen Phytophthora citrophthora.</title>
        <authorList>
            <person name="Moller H."/>
            <person name="Coetzee B."/>
            <person name="Rose L.J."/>
            <person name="Van Niekerk J.M."/>
        </authorList>
    </citation>
    <scope>NUCLEOTIDE SEQUENCE</scope>
    <source>
        <strain evidence="1">STE-U-9442</strain>
    </source>
</reference>
<gene>
    <name evidence="1" type="ORF">P3T76_001804</name>
</gene>
<dbReference type="EMBL" id="JASMQC010000003">
    <property type="protein sequence ID" value="KAK1946251.1"/>
    <property type="molecule type" value="Genomic_DNA"/>
</dbReference>
<keyword evidence="2" id="KW-1185">Reference proteome</keyword>
<dbReference type="Proteomes" id="UP001259832">
    <property type="component" value="Unassembled WGS sequence"/>
</dbReference>
<name>A0AAD9LRT4_9STRA</name>
<evidence type="ECO:0000313" key="1">
    <source>
        <dbReference type="EMBL" id="KAK1946251.1"/>
    </source>
</evidence>